<name>A0ABU0PDA4_9MICO</name>
<evidence type="ECO:0000256" key="1">
    <source>
        <dbReference type="ARBA" id="ARBA00004651"/>
    </source>
</evidence>
<evidence type="ECO:0000313" key="9">
    <source>
        <dbReference type="Proteomes" id="UP001239085"/>
    </source>
</evidence>
<feature type="domain" description="Cardiolipin synthase N-terminal" evidence="7">
    <location>
        <begin position="25"/>
        <end position="68"/>
    </location>
</feature>
<dbReference type="EMBL" id="JAUSXK010000001">
    <property type="protein sequence ID" value="MDQ0644902.1"/>
    <property type="molecule type" value="Genomic_DNA"/>
</dbReference>
<keyword evidence="5 6" id="KW-0472">Membrane</keyword>
<organism evidence="8 9">
    <name type="scientific">Microbacterium murale</name>
    <dbReference type="NCBI Taxonomy" id="1081040"/>
    <lineage>
        <taxon>Bacteria</taxon>
        <taxon>Bacillati</taxon>
        <taxon>Actinomycetota</taxon>
        <taxon>Actinomycetes</taxon>
        <taxon>Micrococcales</taxon>
        <taxon>Microbacteriaceae</taxon>
        <taxon>Microbacterium</taxon>
    </lineage>
</organism>
<evidence type="ECO:0000256" key="2">
    <source>
        <dbReference type="ARBA" id="ARBA00022475"/>
    </source>
</evidence>
<feature type="transmembrane region" description="Helical" evidence="6">
    <location>
        <begin position="47"/>
        <end position="66"/>
    </location>
</feature>
<evidence type="ECO:0000313" key="8">
    <source>
        <dbReference type="EMBL" id="MDQ0644902.1"/>
    </source>
</evidence>
<evidence type="ECO:0000256" key="4">
    <source>
        <dbReference type="ARBA" id="ARBA00022989"/>
    </source>
</evidence>
<protein>
    <submittedName>
        <fullName evidence="8">RsiW-degrading membrane proteinase PrsW (M82 family)</fullName>
    </submittedName>
</protein>
<sequence length="80" mass="8850">MNFGLPDFDPAALVALIPVGILVIALMIYCFVDLARRPRVQHLPKPVWVVIVLFVVPLGAVLYLVLGRGSQVALRDEDLR</sequence>
<evidence type="ECO:0000256" key="3">
    <source>
        <dbReference type="ARBA" id="ARBA00022692"/>
    </source>
</evidence>
<keyword evidence="2" id="KW-1003">Cell membrane</keyword>
<keyword evidence="3 6" id="KW-0812">Transmembrane</keyword>
<evidence type="ECO:0000256" key="6">
    <source>
        <dbReference type="SAM" id="Phobius"/>
    </source>
</evidence>
<keyword evidence="9" id="KW-1185">Reference proteome</keyword>
<feature type="transmembrane region" description="Helical" evidence="6">
    <location>
        <begin position="12"/>
        <end position="35"/>
    </location>
</feature>
<dbReference type="Pfam" id="PF13396">
    <property type="entry name" value="PLDc_N"/>
    <property type="match status" value="1"/>
</dbReference>
<proteinExistence type="predicted"/>
<dbReference type="Proteomes" id="UP001239085">
    <property type="component" value="Unassembled WGS sequence"/>
</dbReference>
<dbReference type="InterPro" id="IPR027379">
    <property type="entry name" value="CLS_N"/>
</dbReference>
<comment type="subcellular location">
    <subcellularLocation>
        <location evidence="1">Cell membrane</location>
        <topology evidence="1">Multi-pass membrane protein</topology>
    </subcellularLocation>
</comment>
<accession>A0ABU0PDA4</accession>
<comment type="caution">
    <text evidence="8">The sequence shown here is derived from an EMBL/GenBank/DDBJ whole genome shotgun (WGS) entry which is preliminary data.</text>
</comment>
<gene>
    <name evidence="8" type="ORF">QFZ46_003062</name>
</gene>
<evidence type="ECO:0000256" key="5">
    <source>
        <dbReference type="ARBA" id="ARBA00023136"/>
    </source>
</evidence>
<reference evidence="8 9" key="1">
    <citation type="submission" date="2023-07" db="EMBL/GenBank/DDBJ databases">
        <title>Comparative genomics of wheat-associated soil bacteria to identify genetic determinants of phenazine resistance.</title>
        <authorList>
            <person name="Mouncey N."/>
        </authorList>
    </citation>
    <scope>NUCLEOTIDE SEQUENCE [LARGE SCALE GENOMIC DNA]</scope>
    <source>
        <strain evidence="8 9">W2I7</strain>
    </source>
</reference>
<keyword evidence="4 6" id="KW-1133">Transmembrane helix</keyword>
<dbReference type="RefSeq" id="WP_307363085.1">
    <property type="nucleotide sequence ID" value="NZ_JAUSXK010000001.1"/>
</dbReference>
<evidence type="ECO:0000259" key="7">
    <source>
        <dbReference type="Pfam" id="PF13396"/>
    </source>
</evidence>